<dbReference type="PANTHER" id="PTHR48043:SF23">
    <property type="entry name" value="UDP-GLUCURONOSYLTRANSFERASE"/>
    <property type="match status" value="1"/>
</dbReference>
<dbReference type="Pfam" id="PF00201">
    <property type="entry name" value="UDPGT"/>
    <property type="match status" value="1"/>
</dbReference>
<evidence type="ECO:0000313" key="13">
    <source>
        <dbReference type="Proteomes" id="UP001328107"/>
    </source>
</evidence>
<evidence type="ECO:0000256" key="6">
    <source>
        <dbReference type="ARBA" id="ARBA00022692"/>
    </source>
</evidence>
<comment type="caution">
    <text evidence="12">The sequence shown here is derived from an EMBL/GenBank/DDBJ whole genome shotgun (WGS) entry which is preliminary data.</text>
</comment>
<evidence type="ECO:0000256" key="11">
    <source>
        <dbReference type="SAM" id="Phobius"/>
    </source>
</evidence>
<keyword evidence="4" id="KW-0328">Glycosyltransferase</keyword>
<evidence type="ECO:0000256" key="10">
    <source>
        <dbReference type="ARBA" id="ARBA00047475"/>
    </source>
</evidence>
<evidence type="ECO:0000313" key="12">
    <source>
        <dbReference type="EMBL" id="GMR47442.1"/>
    </source>
</evidence>
<comment type="subcellular location">
    <subcellularLocation>
        <location evidence="1">Membrane</location>
        <topology evidence="1">Single-pass membrane protein</topology>
    </subcellularLocation>
</comment>
<keyword evidence="5" id="KW-0808">Transferase</keyword>
<dbReference type="GO" id="GO:0016020">
    <property type="term" value="C:membrane"/>
    <property type="evidence" value="ECO:0007669"/>
    <property type="project" value="UniProtKB-SubCell"/>
</dbReference>
<gene>
    <name evidence="12" type="ORF">PMAYCL1PPCAC_17637</name>
</gene>
<dbReference type="GO" id="GO:0015020">
    <property type="term" value="F:glucuronosyltransferase activity"/>
    <property type="evidence" value="ECO:0007669"/>
    <property type="project" value="UniProtKB-EC"/>
</dbReference>
<dbReference type="EC" id="2.4.1.17" evidence="3"/>
<dbReference type="InterPro" id="IPR002213">
    <property type="entry name" value="UDP_glucos_trans"/>
</dbReference>
<keyword evidence="9 11" id="KW-0472">Membrane</keyword>
<keyword evidence="8 11" id="KW-1133">Transmembrane helix</keyword>
<sequence length="402" mass="45475">YTSNTEQNVLEMRMFNPITPLFLTSLFESIIGRTCKKLLDEPGLIDRLRDEEFDVFIVENFEVCGMGISEAIRPKAFEEFRVPQALSHRPTLFHSSLDVHSFFSRLLNLIGEVFIRVQFILSRLACARFLKERFGPDYPSVASQSSHIAYLLTNSEPLLESAAPTLSRVIDISRIGAKQPRPLNEYWEGVLSLRPRSILLSLGSMAKSYLLPERTKEGILKEEDEFSREMAVSVPNLILNQWLPQVDLLNDDRVVLFITHGGMGSAQETAASGVPGIFIPIFGDQPRNAGMMEYSGLGVVFDKFDLHDDDKLAAAIREVTENPKYREKASLVSRMLTDSPFKAKEKLIRHVEFAAEFGPSPALRPLSHDMSLVEYHNLDIIVIILIVMLFSLYFTVKISVYI</sequence>
<dbReference type="Proteomes" id="UP001328107">
    <property type="component" value="Unassembled WGS sequence"/>
</dbReference>
<dbReference type="AlphaFoldDB" id="A0AAN5I0I6"/>
<comment type="catalytic activity">
    <reaction evidence="10">
        <text>glucuronate acceptor + UDP-alpha-D-glucuronate = acceptor beta-D-glucuronoside + UDP + H(+)</text>
        <dbReference type="Rhea" id="RHEA:21032"/>
        <dbReference type="ChEBI" id="CHEBI:15378"/>
        <dbReference type="ChEBI" id="CHEBI:58052"/>
        <dbReference type="ChEBI" id="CHEBI:58223"/>
        <dbReference type="ChEBI" id="CHEBI:132367"/>
        <dbReference type="ChEBI" id="CHEBI:132368"/>
        <dbReference type="EC" id="2.4.1.17"/>
    </reaction>
</comment>
<evidence type="ECO:0000256" key="1">
    <source>
        <dbReference type="ARBA" id="ARBA00004167"/>
    </source>
</evidence>
<feature type="non-terminal residue" evidence="12">
    <location>
        <position position="402"/>
    </location>
</feature>
<organism evidence="12 13">
    <name type="scientific">Pristionchus mayeri</name>
    <dbReference type="NCBI Taxonomy" id="1317129"/>
    <lineage>
        <taxon>Eukaryota</taxon>
        <taxon>Metazoa</taxon>
        <taxon>Ecdysozoa</taxon>
        <taxon>Nematoda</taxon>
        <taxon>Chromadorea</taxon>
        <taxon>Rhabditida</taxon>
        <taxon>Rhabditina</taxon>
        <taxon>Diplogasteromorpha</taxon>
        <taxon>Diplogasteroidea</taxon>
        <taxon>Neodiplogasteridae</taxon>
        <taxon>Pristionchus</taxon>
    </lineage>
</organism>
<evidence type="ECO:0000256" key="7">
    <source>
        <dbReference type="ARBA" id="ARBA00022729"/>
    </source>
</evidence>
<evidence type="ECO:0000256" key="9">
    <source>
        <dbReference type="ARBA" id="ARBA00023136"/>
    </source>
</evidence>
<dbReference type="SUPFAM" id="SSF53756">
    <property type="entry name" value="UDP-Glycosyltransferase/glycogen phosphorylase"/>
    <property type="match status" value="1"/>
</dbReference>
<keyword evidence="13" id="KW-1185">Reference proteome</keyword>
<reference evidence="13" key="1">
    <citation type="submission" date="2022-10" db="EMBL/GenBank/DDBJ databases">
        <title>Genome assembly of Pristionchus species.</title>
        <authorList>
            <person name="Yoshida K."/>
            <person name="Sommer R.J."/>
        </authorList>
    </citation>
    <scope>NUCLEOTIDE SEQUENCE [LARGE SCALE GENOMIC DNA]</scope>
    <source>
        <strain evidence="13">RS5460</strain>
    </source>
</reference>
<evidence type="ECO:0000256" key="5">
    <source>
        <dbReference type="ARBA" id="ARBA00022679"/>
    </source>
</evidence>
<accession>A0AAN5I0I6</accession>
<evidence type="ECO:0000256" key="4">
    <source>
        <dbReference type="ARBA" id="ARBA00022676"/>
    </source>
</evidence>
<evidence type="ECO:0000256" key="2">
    <source>
        <dbReference type="ARBA" id="ARBA00009995"/>
    </source>
</evidence>
<evidence type="ECO:0000256" key="3">
    <source>
        <dbReference type="ARBA" id="ARBA00012544"/>
    </source>
</evidence>
<evidence type="ECO:0000256" key="8">
    <source>
        <dbReference type="ARBA" id="ARBA00022989"/>
    </source>
</evidence>
<protein>
    <recommendedName>
        <fullName evidence="3">glucuronosyltransferase</fullName>
        <ecNumber evidence="3">2.4.1.17</ecNumber>
    </recommendedName>
</protein>
<dbReference type="Gene3D" id="3.40.50.2000">
    <property type="entry name" value="Glycogen Phosphorylase B"/>
    <property type="match status" value="1"/>
</dbReference>
<feature type="transmembrane region" description="Helical" evidence="11">
    <location>
        <begin position="375"/>
        <end position="396"/>
    </location>
</feature>
<dbReference type="InterPro" id="IPR050271">
    <property type="entry name" value="UDP-glycosyltransferase"/>
</dbReference>
<dbReference type="CDD" id="cd03784">
    <property type="entry name" value="GT1_Gtf-like"/>
    <property type="match status" value="1"/>
</dbReference>
<comment type="similarity">
    <text evidence="2">Belongs to the UDP-glycosyltransferase family.</text>
</comment>
<name>A0AAN5I0I6_9BILA</name>
<keyword evidence="7" id="KW-0732">Signal</keyword>
<dbReference type="PANTHER" id="PTHR48043">
    <property type="entry name" value="EG:EG0003.4 PROTEIN-RELATED"/>
    <property type="match status" value="1"/>
</dbReference>
<dbReference type="EMBL" id="BTRK01000004">
    <property type="protein sequence ID" value="GMR47442.1"/>
    <property type="molecule type" value="Genomic_DNA"/>
</dbReference>
<dbReference type="FunFam" id="3.40.50.2000:FF:000038">
    <property type="entry name" value="UDP-GlucuronosylTransferase"/>
    <property type="match status" value="1"/>
</dbReference>
<feature type="non-terminal residue" evidence="12">
    <location>
        <position position="1"/>
    </location>
</feature>
<proteinExistence type="inferred from homology"/>
<keyword evidence="6 11" id="KW-0812">Transmembrane</keyword>